<dbReference type="GeneID" id="30523510"/>
<evidence type="ECO:0000256" key="2">
    <source>
        <dbReference type="ARBA" id="ARBA00022737"/>
    </source>
</evidence>
<dbReference type="PANTHER" id="PTHR11227">
    <property type="entry name" value="WD-REPEAT PROTEIN INTERACTING WITH PHOSPHOINOSIDES WIPI -RELATED"/>
    <property type="match status" value="1"/>
</dbReference>
<dbReference type="Pfam" id="PF21032">
    <property type="entry name" value="PROPPIN"/>
    <property type="match status" value="1"/>
</dbReference>
<dbReference type="EMBL" id="LT671577">
    <property type="protein sequence ID" value="SHO33590.1"/>
    <property type="molecule type" value="Genomic_DNA"/>
</dbReference>
<dbReference type="OrthoDB" id="10227at10239"/>
<dbReference type="SMART" id="SM00320">
    <property type="entry name" value="WD40"/>
    <property type="match status" value="2"/>
</dbReference>
<dbReference type="Gene3D" id="2.130.10.10">
    <property type="entry name" value="YVTN repeat-like/Quinoprotein amine dehydrogenase"/>
    <property type="match status" value="1"/>
</dbReference>
<evidence type="ECO:0000313" key="5">
    <source>
        <dbReference type="Proteomes" id="UP000201465"/>
    </source>
</evidence>
<dbReference type="RefSeq" id="YP_009329462.1">
    <property type="nucleotide sequence ID" value="NC_032108.1"/>
</dbReference>
<reference evidence="4 5" key="1">
    <citation type="submission" date="2016-11" db="EMBL/GenBank/DDBJ databases">
        <authorList>
            <consortium name="Urmite Genomes"/>
        </authorList>
    </citation>
    <scope>NUCLEOTIDE SEQUENCE [LARGE SCALE GENOMIC DNA]</scope>
    <source>
        <strain evidence="4 5">A11</strain>
    </source>
</reference>
<dbReference type="Proteomes" id="UP000201465">
    <property type="component" value="Segment"/>
</dbReference>
<protein>
    <submittedName>
        <fullName evidence="4">Uncharacterized protein</fullName>
    </submittedName>
</protein>
<dbReference type="InterPro" id="IPR015943">
    <property type="entry name" value="WD40/YVTN_repeat-like_dom_sf"/>
</dbReference>
<dbReference type="InterPro" id="IPR001680">
    <property type="entry name" value="WD40_rpt"/>
</dbReference>
<keyword evidence="1" id="KW-0853">WD repeat</keyword>
<gene>
    <name evidence="4" type="ORF">BQ3484_522</name>
</gene>
<accession>A0A1M7XVI9</accession>
<keyword evidence="2" id="KW-0677">Repeat</keyword>
<dbReference type="SUPFAM" id="SSF50978">
    <property type="entry name" value="WD40 repeat-like"/>
    <property type="match status" value="1"/>
</dbReference>
<sequence length="350" mass="39184">MKQQDSSPPESILYFNFNTDHTCFCVGTTKGFEIWNISPCKLRYARELGGIGIVEMVDKSNILALVGGGSNPASVKNKVMIWDDSMKKVIAELEFRSQVSLVRIYRSRILVATYNKVYVYCFSDLSLLYSSEIQEDTGYMLAYSDKVLAYPSLKSGHVQVHFEKASLNLPPFKAHDHKIGFLCWNREATLLATASSQGTVIKIFNGHTSSTRDGHTSSVRKSVAKLRRGKDPAKITHMSFSFDSEWLCVCSDKGTVHIFNVLDSSKSQKSSMNFIADLSILPSGLQDYVKSEFSFAQIHCSDNKSIAVFDTQVANQVNVLSSDGRLTLYSFDIEYGGEARKELSYIYKHV</sequence>
<dbReference type="InterPro" id="IPR036322">
    <property type="entry name" value="WD40_repeat_dom_sf"/>
</dbReference>
<comment type="similarity">
    <text evidence="3">Belongs to the WD repeat PROPPIN family.</text>
</comment>
<organism evidence="4 5">
    <name type="scientific">Cedratvirus A11</name>
    <dbReference type="NCBI Taxonomy" id="1903266"/>
    <lineage>
        <taxon>Viruses</taxon>
        <taxon>Pithoviruses</taxon>
        <taxon>Orthocedratvirinae</taxon>
        <taxon>Alphacedratvirus</taxon>
        <taxon>Alphacedratvirus aljazairmassiliense</taxon>
    </lineage>
</organism>
<name>A0A1M7XVI9_9VIRU</name>
<dbReference type="KEGG" id="vg:30523510"/>
<evidence type="ECO:0000313" key="4">
    <source>
        <dbReference type="EMBL" id="SHO33590.1"/>
    </source>
</evidence>
<proteinExistence type="inferred from homology"/>
<evidence type="ECO:0000256" key="3">
    <source>
        <dbReference type="ARBA" id="ARBA00025740"/>
    </source>
</evidence>
<dbReference type="InterPro" id="IPR048720">
    <property type="entry name" value="PROPPIN"/>
</dbReference>
<keyword evidence="5" id="KW-1185">Reference proteome</keyword>
<evidence type="ECO:0000256" key="1">
    <source>
        <dbReference type="ARBA" id="ARBA00022574"/>
    </source>
</evidence>